<dbReference type="InterPro" id="IPR051203">
    <property type="entry name" value="Polysaccharide_Synthase-Rel"/>
</dbReference>
<comment type="caution">
    <text evidence="4">The sequence shown here is derived from an EMBL/GenBank/DDBJ whole genome shotgun (WGS) entry which is preliminary data.</text>
</comment>
<keyword evidence="2" id="KW-0812">Transmembrane</keyword>
<reference evidence="4 5" key="1">
    <citation type="journal article" date="2017" name="Int. J. Syst. Evol. Microbiol.">
        <title>Desulfovibrio senegalensis sp. nov., a mesophilic sulfate reducer isolated from marine sediment.</title>
        <authorList>
            <person name="Thioye A."/>
            <person name="Gam Z.B.A."/>
            <person name="Mbengue M."/>
            <person name="Cayol J.L."/>
            <person name="Joseph-Bartoli M."/>
            <person name="Toure-Kane C."/>
            <person name="Labat M."/>
        </authorList>
    </citation>
    <scope>NUCLEOTIDE SEQUENCE [LARGE SCALE GENOMIC DNA]</scope>
    <source>
        <strain evidence="4 5">DSM 101509</strain>
    </source>
</reference>
<dbReference type="Pfam" id="PF02719">
    <property type="entry name" value="Polysacc_synt_2"/>
    <property type="match status" value="1"/>
</dbReference>
<dbReference type="RefSeq" id="WP_151150874.1">
    <property type="nucleotide sequence ID" value="NZ_WAIE01000003.1"/>
</dbReference>
<evidence type="ECO:0000313" key="4">
    <source>
        <dbReference type="EMBL" id="KAB1441782.1"/>
    </source>
</evidence>
<proteinExistence type="inferred from homology"/>
<feature type="transmembrane region" description="Helical" evidence="2">
    <location>
        <begin position="16"/>
        <end position="37"/>
    </location>
</feature>
<accession>A0A6N6N2W5</accession>
<dbReference type="EMBL" id="WAIE01000003">
    <property type="protein sequence ID" value="KAB1441782.1"/>
    <property type="molecule type" value="Genomic_DNA"/>
</dbReference>
<organism evidence="4 5">
    <name type="scientific">Pseudodesulfovibrio senegalensis</name>
    <dbReference type="NCBI Taxonomy" id="1721087"/>
    <lineage>
        <taxon>Bacteria</taxon>
        <taxon>Pseudomonadati</taxon>
        <taxon>Thermodesulfobacteriota</taxon>
        <taxon>Desulfovibrionia</taxon>
        <taxon>Desulfovibrionales</taxon>
        <taxon>Desulfovibrionaceae</taxon>
    </lineage>
</organism>
<dbReference type="Pfam" id="PF13727">
    <property type="entry name" value="CoA_binding_3"/>
    <property type="match status" value="1"/>
</dbReference>
<dbReference type="SUPFAM" id="SSF51735">
    <property type="entry name" value="NAD(P)-binding Rossmann-fold domains"/>
    <property type="match status" value="1"/>
</dbReference>
<keyword evidence="2" id="KW-0472">Membrane</keyword>
<dbReference type="PANTHER" id="PTHR43318:SF1">
    <property type="entry name" value="POLYSACCHARIDE BIOSYNTHESIS PROTEIN EPSC-RELATED"/>
    <property type="match status" value="1"/>
</dbReference>
<evidence type="ECO:0000313" key="5">
    <source>
        <dbReference type="Proteomes" id="UP000438699"/>
    </source>
</evidence>
<dbReference type="CDD" id="cd05237">
    <property type="entry name" value="UDP_invert_4-6DH_SDR_e"/>
    <property type="match status" value="1"/>
</dbReference>
<dbReference type="InterPro" id="IPR003869">
    <property type="entry name" value="Polysac_CapD-like"/>
</dbReference>
<evidence type="ECO:0000259" key="3">
    <source>
        <dbReference type="Pfam" id="PF02719"/>
    </source>
</evidence>
<dbReference type="SUPFAM" id="SSF53335">
    <property type="entry name" value="S-adenosyl-L-methionine-dependent methyltransferases"/>
    <property type="match status" value="1"/>
</dbReference>
<dbReference type="InterPro" id="IPR036291">
    <property type="entry name" value="NAD(P)-bd_dom_sf"/>
</dbReference>
<gene>
    <name evidence="4" type="ORF">F8A88_09335</name>
</gene>
<feature type="transmembrane region" description="Helical" evidence="2">
    <location>
        <begin position="90"/>
        <end position="108"/>
    </location>
</feature>
<feature type="domain" description="Polysaccharide biosynthesis protein CapD-like" evidence="3">
    <location>
        <begin position="293"/>
        <end position="576"/>
    </location>
</feature>
<feature type="transmembrane region" description="Helical" evidence="2">
    <location>
        <begin position="114"/>
        <end position="134"/>
    </location>
</feature>
<feature type="transmembrane region" description="Helical" evidence="2">
    <location>
        <begin position="49"/>
        <end position="69"/>
    </location>
</feature>
<dbReference type="Gene3D" id="3.40.50.720">
    <property type="entry name" value="NAD(P)-binding Rossmann-like Domain"/>
    <property type="match status" value="2"/>
</dbReference>
<name>A0A6N6N2W5_9BACT</name>
<evidence type="ECO:0000256" key="1">
    <source>
        <dbReference type="ARBA" id="ARBA00007430"/>
    </source>
</evidence>
<dbReference type="OrthoDB" id="9769113at2"/>
<keyword evidence="2" id="KW-1133">Transmembrane helix</keyword>
<sequence length="631" mass="69210">MSLAPHLVRNLRNRNFFIMLGLDALVFMVSVWLAYQLRFDFQVSGQYRAQLWGMLALSVPVKMGIFLLFGQYRGMWRYTSLEDFWKLLRLSALQSLVLVAAALVAFHVRGLPRSVFILDWVFTFGLVAVLRLGIRAWHAGFPFARRGGVPALVIGAGNEGARIVHELAGARSGRQEWSVVGLLDEDASRHGRTVHGVPVLGGLDALEAVVQRFGVRGLLIAVDKASPGEMRAIVERCSSTGLPYRILPAMSEILDGRVSVNALRDLRYEDLLGRDPVELDTGRIAGCVAGKVVLVTGAGGSIGSELCRQLVRFGPARLVLVDAGEFNLYSIQSELEQDFGFDNVEGVLGSICDEPLMQRVFADHRPAIVFHAAAYKHVPILERSPWQAVNNNITGSRIVMDAAVDAGVERFVLVSTDKAVRPTNVMGASKRVTELLMQARLGQGTRFMAVRFGNVLGSSGSVVPLFRRQIEKGGPVTVTHPDVTRYFMSIPEAAQLILQAASMGREQGGEVFVLDMGVPVRITDMARDLIRLSGREPDTDIRLVFTGLRPGEKLHEELITAGEGIVRTEHEKILVLARKPSDASEFSPGTPMDPERLHDLLARLEQAASVRDSAAIRGLLVQLVPEYTGRD</sequence>
<dbReference type="InterPro" id="IPR029063">
    <property type="entry name" value="SAM-dependent_MTases_sf"/>
</dbReference>
<keyword evidence="5" id="KW-1185">Reference proteome</keyword>
<dbReference type="Proteomes" id="UP000438699">
    <property type="component" value="Unassembled WGS sequence"/>
</dbReference>
<protein>
    <submittedName>
        <fullName evidence="4">Polysaccharide biosynthesis protein</fullName>
    </submittedName>
</protein>
<dbReference type="AlphaFoldDB" id="A0A6N6N2W5"/>
<comment type="similarity">
    <text evidence="1">Belongs to the polysaccharide synthase family.</text>
</comment>
<evidence type="ECO:0000256" key="2">
    <source>
        <dbReference type="SAM" id="Phobius"/>
    </source>
</evidence>
<dbReference type="PANTHER" id="PTHR43318">
    <property type="entry name" value="UDP-N-ACETYLGLUCOSAMINE 4,6-DEHYDRATASE"/>
    <property type="match status" value="1"/>
</dbReference>